<gene>
    <name evidence="2" type="primary">gb23898</name>
    <name evidence="2" type="ORF">PR202_gb23898</name>
</gene>
<feature type="region of interest" description="Disordered" evidence="1">
    <location>
        <begin position="1"/>
        <end position="34"/>
    </location>
</feature>
<accession>A0AAV5FHD5</accession>
<feature type="compositionally biased region" description="Low complexity" evidence="1">
    <location>
        <begin position="101"/>
        <end position="113"/>
    </location>
</feature>
<evidence type="ECO:0000313" key="3">
    <source>
        <dbReference type="Proteomes" id="UP001054889"/>
    </source>
</evidence>
<dbReference type="EMBL" id="BQKI01000087">
    <property type="protein sequence ID" value="GJN35154.1"/>
    <property type="molecule type" value="Genomic_DNA"/>
</dbReference>
<name>A0AAV5FHD5_ELECO</name>
<evidence type="ECO:0000256" key="1">
    <source>
        <dbReference type="SAM" id="MobiDB-lite"/>
    </source>
</evidence>
<reference evidence="2" key="2">
    <citation type="submission" date="2021-12" db="EMBL/GenBank/DDBJ databases">
        <title>Resequencing data analysis of finger millet.</title>
        <authorList>
            <person name="Hatakeyama M."/>
            <person name="Aluri S."/>
            <person name="Balachadran M.T."/>
            <person name="Sivarajan S.R."/>
            <person name="Poveda L."/>
            <person name="Shimizu-Inatsugi R."/>
            <person name="Schlapbach R."/>
            <person name="Sreeman S.M."/>
            <person name="Shimizu K.K."/>
        </authorList>
    </citation>
    <scope>NUCLEOTIDE SEQUENCE</scope>
</reference>
<dbReference type="Proteomes" id="UP001054889">
    <property type="component" value="Unassembled WGS sequence"/>
</dbReference>
<evidence type="ECO:0000313" key="2">
    <source>
        <dbReference type="EMBL" id="GJN35154.1"/>
    </source>
</evidence>
<feature type="compositionally biased region" description="Low complexity" evidence="1">
    <location>
        <begin position="1"/>
        <end position="11"/>
    </location>
</feature>
<comment type="caution">
    <text evidence="2">The sequence shown here is derived from an EMBL/GenBank/DDBJ whole genome shotgun (WGS) entry which is preliminary data.</text>
</comment>
<dbReference type="AlphaFoldDB" id="A0AAV5FHD5"/>
<proteinExistence type="predicted"/>
<protein>
    <submittedName>
        <fullName evidence="2">Uncharacterized protein</fullName>
    </submittedName>
</protein>
<reference evidence="2" key="1">
    <citation type="journal article" date="2018" name="DNA Res.">
        <title>Multiple hybrid de novo genome assembly of finger millet, an orphan allotetraploid crop.</title>
        <authorList>
            <person name="Hatakeyama M."/>
            <person name="Aluri S."/>
            <person name="Balachadran M.T."/>
            <person name="Sivarajan S.R."/>
            <person name="Patrignani A."/>
            <person name="Gruter S."/>
            <person name="Poveda L."/>
            <person name="Shimizu-Inatsugi R."/>
            <person name="Baeten J."/>
            <person name="Francoijs K.J."/>
            <person name="Nataraja K.N."/>
            <person name="Reddy Y.A.N."/>
            <person name="Phadnis S."/>
            <person name="Ravikumar R.L."/>
            <person name="Schlapbach R."/>
            <person name="Sreeman S.M."/>
            <person name="Shimizu K.K."/>
        </authorList>
    </citation>
    <scope>NUCLEOTIDE SEQUENCE</scope>
</reference>
<feature type="region of interest" description="Disordered" evidence="1">
    <location>
        <begin position="71"/>
        <end position="119"/>
    </location>
</feature>
<keyword evidence="3" id="KW-1185">Reference proteome</keyword>
<organism evidence="2 3">
    <name type="scientific">Eleusine coracana subsp. coracana</name>
    <dbReference type="NCBI Taxonomy" id="191504"/>
    <lineage>
        <taxon>Eukaryota</taxon>
        <taxon>Viridiplantae</taxon>
        <taxon>Streptophyta</taxon>
        <taxon>Embryophyta</taxon>
        <taxon>Tracheophyta</taxon>
        <taxon>Spermatophyta</taxon>
        <taxon>Magnoliopsida</taxon>
        <taxon>Liliopsida</taxon>
        <taxon>Poales</taxon>
        <taxon>Poaceae</taxon>
        <taxon>PACMAD clade</taxon>
        <taxon>Chloridoideae</taxon>
        <taxon>Cynodonteae</taxon>
        <taxon>Eleusininae</taxon>
        <taxon>Eleusine</taxon>
    </lineage>
</organism>
<sequence length="119" mass="13046">MNLRLHLASLHRPLHLRRRREPTSPPPPATNGRSHLVIATCEPQGYNAPCRLHLHRMGERPLLSHLAITIPPYNPQLRGTDDPPSPPAPAVLPHASRRSRSILSTTPPTSTPTHDAGAT</sequence>